<dbReference type="InterPro" id="IPR015943">
    <property type="entry name" value="WD40/YVTN_repeat-like_dom_sf"/>
</dbReference>
<dbReference type="AlphaFoldDB" id="A0A0D0AME6"/>
<keyword evidence="2" id="KW-1185">Reference proteome</keyword>
<dbReference type="Gene3D" id="2.130.10.10">
    <property type="entry name" value="YVTN repeat-like/Quinoprotein amine dehydrogenase"/>
    <property type="match status" value="1"/>
</dbReference>
<dbReference type="SMART" id="SM00320">
    <property type="entry name" value="WD40"/>
    <property type="match status" value="1"/>
</dbReference>
<dbReference type="InterPro" id="IPR036322">
    <property type="entry name" value="WD40_repeat_dom_sf"/>
</dbReference>
<proteinExistence type="predicted"/>
<accession>A0A0D0AME6</accession>
<protein>
    <submittedName>
        <fullName evidence="1">Uncharacterized protein</fullName>
    </submittedName>
</protein>
<reference evidence="2" key="2">
    <citation type="submission" date="2015-01" db="EMBL/GenBank/DDBJ databases">
        <title>Evolutionary Origins and Diversification of the Mycorrhizal Mutualists.</title>
        <authorList>
            <consortium name="DOE Joint Genome Institute"/>
            <consortium name="Mycorrhizal Genomics Consortium"/>
            <person name="Kohler A."/>
            <person name="Kuo A."/>
            <person name="Nagy L.G."/>
            <person name="Floudas D."/>
            <person name="Copeland A."/>
            <person name="Barry K.W."/>
            <person name="Cichocki N."/>
            <person name="Veneault-Fourrey C."/>
            <person name="LaButti K."/>
            <person name="Lindquist E.A."/>
            <person name="Lipzen A."/>
            <person name="Lundell T."/>
            <person name="Morin E."/>
            <person name="Murat C."/>
            <person name="Riley R."/>
            <person name="Ohm R."/>
            <person name="Sun H."/>
            <person name="Tunlid A."/>
            <person name="Henrissat B."/>
            <person name="Grigoriev I.V."/>
            <person name="Hibbett D.S."/>
            <person name="Martin F."/>
        </authorList>
    </citation>
    <scope>NUCLEOTIDE SEQUENCE [LARGE SCALE GENOMIC DNA]</scope>
    <source>
        <strain evidence="2">UH-Slu-Lm8-n1</strain>
    </source>
</reference>
<evidence type="ECO:0000313" key="2">
    <source>
        <dbReference type="Proteomes" id="UP000054485"/>
    </source>
</evidence>
<sequence length="70" mass="8104">MVDSDSQFHLDITNLRSSFQKPERQFKDHESVTGITSVAIIPDRRRIVTSSTLDNTLRKWRVGPEDRCCI</sequence>
<dbReference type="SUPFAM" id="SSF50978">
    <property type="entry name" value="WD40 repeat-like"/>
    <property type="match status" value="1"/>
</dbReference>
<dbReference type="HOGENOM" id="CLU_2764963_0_0_1"/>
<feature type="non-terminal residue" evidence="1">
    <location>
        <position position="70"/>
    </location>
</feature>
<dbReference type="Proteomes" id="UP000054485">
    <property type="component" value="Unassembled WGS sequence"/>
</dbReference>
<organism evidence="1 2">
    <name type="scientific">Suillus luteus UH-Slu-Lm8-n1</name>
    <dbReference type="NCBI Taxonomy" id="930992"/>
    <lineage>
        <taxon>Eukaryota</taxon>
        <taxon>Fungi</taxon>
        <taxon>Dikarya</taxon>
        <taxon>Basidiomycota</taxon>
        <taxon>Agaricomycotina</taxon>
        <taxon>Agaricomycetes</taxon>
        <taxon>Agaricomycetidae</taxon>
        <taxon>Boletales</taxon>
        <taxon>Suillineae</taxon>
        <taxon>Suillaceae</taxon>
        <taxon>Suillus</taxon>
    </lineage>
</organism>
<reference evidence="1 2" key="1">
    <citation type="submission" date="2014-04" db="EMBL/GenBank/DDBJ databases">
        <authorList>
            <consortium name="DOE Joint Genome Institute"/>
            <person name="Kuo A."/>
            <person name="Ruytinx J."/>
            <person name="Rineau F."/>
            <person name="Colpaert J."/>
            <person name="Kohler A."/>
            <person name="Nagy L.G."/>
            <person name="Floudas D."/>
            <person name="Copeland A."/>
            <person name="Barry K.W."/>
            <person name="Cichocki N."/>
            <person name="Veneault-Fourrey C."/>
            <person name="LaButti K."/>
            <person name="Lindquist E.A."/>
            <person name="Lipzen A."/>
            <person name="Lundell T."/>
            <person name="Morin E."/>
            <person name="Murat C."/>
            <person name="Sun H."/>
            <person name="Tunlid A."/>
            <person name="Henrissat B."/>
            <person name="Grigoriev I.V."/>
            <person name="Hibbett D.S."/>
            <person name="Martin F."/>
            <person name="Nordberg H.P."/>
            <person name="Cantor M.N."/>
            <person name="Hua S.X."/>
        </authorList>
    </citation>
    <scope>NUCLEOTIDE SEQUENCE [LARGE SCALE GENOMIC DNA]</scope>
    <source>
        <strain evidence="1 2">UH-Slu-Lm8-n1</strain>
    </source>
</reference>
<name>A0A0D0AME6_9AGAM</name>
<gene>
    <name evidence="1" type="ORF">CY34DRAFT_808473</name>
</gene>
<dbReference type="InterPro" id="IPR001680">
    <property type="entry name" value="WD40_rpt"/>
</dbReference>
<dbReference type="EMBL" id="KN835350">
    <property type="protein sequence ID" value="KIK39269.1"/>
    <property type="molecule type" value="Genomic_DNA"/>
</dbReference>
<evidence type="ECO:0000313" key="1">
    <source>
        <dbReference type="EMBL" id="KIK39269.1"/>
    </source>
</evidence>
<dbReference type="InParanoid" id="A0A0D0AME6"/>